<keyword evidence="4" id="KW-0808">Transferase</keyword>
<dbReference type="CDD" id="cd01651">
    <property type="entry name" value="RT_G2_intron"/>
    <property type="match status" value="1"/>
</dbReference>
<accession>A0AAN4W170</accession>
<dbReference type="InterPro" id="IPR043128">
    <property type="entry name" value="Rev_trsase/Diguanyl_cyclase"/>
</dbReference>
<comment type="similarity">
    <text evidence="1">Belongs to the bacterial reverse transcriptase family.</text>
</comment>
<feature type="domain" description="Reverse transcriptase" evidence="2">
    <location>
        <begin position="52"/>
        <end position="292"/>
    </location>
</feature>
<dbReference type="NCBIfam" id="TIGR04416">
    <property type="entry name" value="group_II_RT_mat"/>
    <property type="match status" value="1"/>
</dbReference>
<comment type="caution">
    <text evidence="4">The sequence shown here is derived from an EMBL/GenBank/DDBJ whole genome shotgun (WGS) entry which is preliminary data.</text>
</comment>
<dbReference type="AlphaFoldDB" id="A0AAN4W170"/>
<dbReference type="InterPro" id="IPR051083">
    <property type="entry name" value="GrpII_Intron_Splice-Mob/Def"/>
</dbReference>
<dbReference type="InterPro" id="IPR030931">
    <property type="entry name" value="Group_II_RT_mat"/>
</dbReference>
<dbReference type="Pfam" id="PF00078">
    <property type="entry name" value="RVT_1"/>
    <property type="match status" value="1"/>
</dbReference>
<keyword evidence="4" id="KW-0548">Nucleotidyltransferase</keyword>
<organism evidence="4 5">
    <name type="scientific">Persicobacter diffluens</name>
    <dbReference type="NCBI Taxonomy" id="981"/>
    <lineage>
        <taxon>Bacteria</taxon>
        <taxon>Pseudomonadati</taxon>
        <taxon>Bacteroidota</taxon>
        <taxon>Cytophagia</taxon>
        <taxon>Cytophagales</taxon>
        <taxon>Persicobacteraceae</taxon>
        <taxon>Persicobacter</taxon>
    </lineage>
</organism>
<dbReference type="InterPro" id="IPR000477">
    <property type="entry name" value="RT_dom"/>
</dbReference>
<dbReference type="RefSeq" id="WP_338236943.1">
    <property type="nucleotide sequence ID" value="NZ_BQKE01000001.1"/>
</dbReference>
<dbReference type="SUPFAM" id="SSF56672">
    <property type="entry name" value="DNA/RNA polymerases"/>
    <property type="match status" value="1"/>
</dbReference>
<reference evidence="4 5" key="1">
    <citation type="submission" date="2021-12" db="EMBL/GenBank/DDBJ databases">
        <title>Genome sequencing of bacteria with rrn-lacking chromosome and rrn-plasmid.</title>
        <authorList>
            <person name="Anda M."/>
            <person name="Iwasaki W."/>
        </authorList>
    </citation>
    <scope>NUCLEOTIDE SEQUENCE [LARGE SCALE GENOMIC DNA]</scope>
    <source>
        <strain evidence="4 5">NBRC 15940</strain>
    </source>
</reference>
<dbReference type="Proteomes" id="UP001310022">
    <property type="component" value="Unassembled WGS sequence"/>
</dbReference>
<proteinExistence type="inferred from homology"/>
<keyword evidence="5" id="KW-1185">Reference proteome</keyword>
<dbReference type="InterPro" id="IPR013597">
    <property type="entry name" value="Mat_intron_G2"/>
</dbReference>
<dbReference type="PANTHER" id="PTHR34047">
    <property type="entry name" value="NUCLEAR INTRON MATURASE 1, MITOCHONDRIAL-RELATED"/>
    <property type="match status" value="1"/>
</dbReference>
<sequence length="421" mass="49365">MIFKEETKSIPITKMMVWEAYKQVKRNKGAAGVDAVSLEAFDQDRSKLLYKLWNRLASGAYFPQHVRRVEIPKGDGKTRPLGIPAVSDRIAQQVVKNYLEPRLEQQFLDCSYGYRPARSAHQAIQEVRKHVLRNAWVIDLDVQSFFEDVDHALLYRALEKHVQEKWVMLYIKRWLETPIQLNDGSIILKEGKGTPQGGVISPLLANLYLHYTMDKWMQIHHPAVKLVRYADDMIIHCHSQRQAEFLLSEIRERFKACGLKLHPEKTKIVYCKKDGRGLNYNKVQFDFLSFSFRPMSKKLKRGGHFLQFDCTVSRKAKLRMINQIRALRIRRKTGGTIQQIAQSLNDTIRGWVNYYGEVRLKGLSPVFYYLHQRLMSWAMNKFKSLKGSRRKAANLLKRIANDYPNLFYHWPLGYSFLWRSV</sequence>
<evidence type="ECO:0000313" key="3">
    <source>
        <dbReference type="EMBL" id="GJM61387.1"/>
    </source>
</evidence>
<dbReference type="Pfam" id="PF08388">
    <property type="entry name" value="GIIM"/>
    <property type="match status" value="1"/>
</dbReference>
<gene>
    <name evidence="4" type="primary">ltrA_3</name>
    <name evidence="3" type="synonym">ltrA_2</name>
    <name evidence="3" type="ORF">PEDI_19390</name>
    <name evidence="4" type="ORF">PEDI_35560</name>
</gene>
<dbReference type="EMBL" id="BQKE01000002">
    <property type="protein sequence ID" value="GJM63004.1"/>
    <property type="molecule type" value="Genomic_DNA"/>
</dbReference>
<keyword evidence="4" id="KW-0695">RNA-directed DNA polymerase</keyword>
<dbReference type="Gene3D" id="3.30.70.270">
    <property type="match status" value="1"/>
</dbReference>
<dbReference type="GO" id="GO:0003964">
    <property type="term" value="F:RNA-directed DNA polymerase activity"/>
    <property type="evidence" value="ECO:0007669"/>
    <property type="project" value="UniProtKB-KW"/>
</dbReference>
<dbReference type="PANTHER" id="PTHR34047:SF3">
    <property type="entry name" value="BLR2052 PROTEIN"/>
    <property type="match status" value="1"/>
</dbReference>
<dbReference type="EMBL" id="BQKE01000001">
    <property type="protein sequence ID" value="GJM61387.1"/>
    <property type="molecule type" value="Genomic_DNA"/>
</dbReference>
<protein>
    <submittedName>
        <fullName evidence="4">Group II intron reverse transcriptase/maturase</fullName>
    </submittedName>
</protein>
<evidence type="ECO:0000259" key="2">
    <source>
        <dbReference type="PROSITE" id="PS50878"/>
    </source>
</evidence>
<name>A0AAN4W170_9BACT</name>
<dbReference type="PROSITE" id="PS50878">
    <property type="entry name" value="RT_POL"/>
    <property type="match status" value="1"/>
</dbReference>
<dbReference type="InterPro" id="IPR043502">
    <property type="entry name" value="DNA/RNA_pol_sf"/>
</dbReference>
<evidence type="ECO:0000313" key="5">
    <source>
        <dbReference type="Proteomes" id="UP001310022"/>
    </source>
</evidence>
<evidence type="ECO:0000313" key="4">
    <source>
        <dbReference type="EMBL" id="GJM63004.1"/>
    </source>
</evidence>
<evidence type="ECO:0000256" key="1">
    <source>
        <dbReference type="ARBA" id="ARBA00034120"/>
    </source>
</evidence>